<evidence type="ECO:0000313" key="1">
    <source>
        <dbReference type="EMBL" id="CAG7726946.1"/>
    </source>
</evidence>
<dbReference type="AlphaFoldDB" id="A0A8J2K370"/>
<dbReference type="EMBL" id="CAJVCH010142029">
    <property type="protein sequence ID" value="CAG7726946.1"/>
    <property type="molecule type" value="Genomic_DNA"/>
</dbReference>
<dbReference type="Proteomes" id="UP000708208">
    <property type="component" value="Unassembled WGS sequence"/>
</dbReference>
<reference evidence="1" key="1">
    <citation type="submission" date="2021-06" db="EMBL/GenBank/DDBJ databases">
        <authorList>
            <person name="Hodson N. C."/>
            <person name="Mongue J. A."/>
            <person name="Jaron S. K."/>
        </authorList>
    </citation>
    <scope>NUCLEOTIDE SEQUENCE</scope>
</reference>
<proteinExistence type="predicted"/>
<comment type="caution">
    <text evidence="1">The sequence shown here is derived from an EMBL/GenBank/DDBJ whole genome shotgun (WGS) entry which is preliminary data.</text>
</comment>
<organism evidence="1 2">
    <name type="scientific">Allacma fusca</name>
    <dbReference type="NCBI Taxonomy" id="39272"/>
    <lineage>
        <taxon>Eukaryota</taxon>
        <taxon>Metazoa</taxon>
        <taxon>Ecdysozoa</taxon>
        <taxon>Arthropoda</taxon>
        <taxon>Hexapoda</taxon>
        <taxon>Collembola</taxon>
        <taxon>Symphypleona</taxon>
        <taxon>Sminthuridae</taxon>
        <taxon>Allacma</taxon>
    </lineage>
</organism>
<name>A0A8J2K370_9HEXA</name>
<protein>
    <submittedName>
        <fullName evidence="1">Uncharacterized protein</fullName>
    </submittedName>
</protein>
<evidence type="ECO:0000313" key="2">
    <source>
        <dbReference type="Proteomes" id="UP000708208"/>
    </source>
</evidence>
<sequence length="73" mass="7981">MRLSILLFDNHINRLSRILLTTKPGIGGVQKGNLNSGLIPVNKYYHAGTALEKTKGFLRKYGDNGHLGTNCGN</sequence>
<gene>
    <name evidence="1" type="ORF">AFUS01_LOCUS15821</name>
</gene>
<keyword evidence="2" id="KW-1185">Reference proteome</keyword>
<accession>A0A8J2K370</accession>